<keyword evidence="4 7" id="KW-0863">Zinc-finger</keyword>
<evidence type="ECO:0000256" key="3">
    <source>
        <dbReference type="ARBA" id="ARBA00022737"/>
    </source>
</evidence>
<protein>
    <submittedName>
        <fullName evidence="12">Uncharacterized protein</fullName>
    </submittedName>
</protein>
<evidence type="ECO:0000256" key="2">
    <source>
        <dbReference type="ARBA" id="ARBA00022723"/>
    </source>
</evidence>
<dbReference type="GO" id="GO:0001228">
    <property type="term" value="F:DNA-binding transcription activator activity, RNA polymerase II-specific"/>
    <property type="evidence" value="ECO:0007669"/>
    <property type="project" value="TreeGrafter"/>
</dbReference>
<feature type="region of interest" description="Disordered" evidence="9">
    <location>
        <begin position="882"/>
        <end position="910"/>
    </location>
</feature>
<evidence type="ECO:0000256" key="7">
    <source>
        <dbReference type="PROSITE-ProRule" id="PRU00042"/>
    </source>
</evidence>
<feature type="domain" description="ZAD" evidence="11">
    <location>
        <begin position="797"/>
        <end position="876"/>
    </location>
</feature>
<keyword evidence="5 8" id="KW-0862">Zinc</keyword>
<feature type="domain" description="C2H2-type" evidence="10">
    <location>
        <begin position="1648"/>
        <end position="1675"/>
    </location>
</feature>
<dbReference type="InterPro" id="IPR013087">
    <property type="entry name" value="Znf_C2H2_type"/>
</dbReference>
<evidence type="ECO:0000259" key="10">
    <source>
        <dbReference type="PROSITE" id="PS50157"/>
    </source>
</evidence>
<evidence type="ECO:0000313" key="12">
    <source>
        <dbReference type="EMBL" id="KAK7865406.1"/>
    </source>
</evidence>
<feature type="compositionally biased region" description="Basic and acidic residues" evidence="9">
    <location>
        <begin position="934"/>
        <end position="944"/>
    </location>
</feature>
<dbReference type="SMART" id="SM00868">
    <property type="entry name" value="zf-AD"/>
    <property type="match status" value="1"/>
</dbReference>
<dbReference type="GO" id="GO:0005634">
    <property type="term" value="C:nucleus"/>
    <property type="evidence" value="ECO:0007669"/>
    <property type="project" value="UniProtKB-SubCell"/>
</dbReference>
<evidence type="ECO:0000313" key="13">
    <source>
        <dbReference type="Proteomes" id="UP001378592"/>
    </source>
</evidence>
<dbReference type="Proteomes" id="UP001378592">
    <property type="component" value="Unassembled WGS sequence"/>
</dbReference>
<dbReference type="PROSITE" id="PS50157">
    <property type="entry name" value="ZINC_FINGER_C2H2_2"/>
    <property type="match status" value="8"/>
</dbReference>
<feature type="domain" description="C2H2-type" evidence="10">
    <location>
        <begin position="1434"/>
        <end position="1461"/>
    </location>
</feature>
<keyword evidence="3" id="KW-0677">Repeat</keyword>
<feature type="binding site" evidence="8">
    <location>
        <position position="849"/>
    </location>
    <ligand>
        <name>Zn(2+)</name>
        <dbReference type="ChEBI" id="CHEBI:29105"/>
    </ligand>
</feature>
<dbReference type="SUPFAM" id="SSF57716">
    <property type="entry name" value="Glucocorticoid receptor-like (DNA-binding domain)"/>
    <property type="match status" value="1"/>
</dbReference>
<dbReference type="SUPFAM" id="SSF57667">
    <property type="entry name" value="beta-beta-alpha zinc fingers"/>
    <property type="match status" value="5"/>
</dbReference>
<evidence type="ECO:0000256" key="4">
    <source>
        <dbReference type="ARBA" id="ARBA00022771"/>
    </source>
</evidence>
<evidence type="ECO:0000256" key="8">
    <source>
        <dbReference type="PROSITE-ProRule" id="PRU01263"/>
    </source>
</evidence>
<feature type="domain" description="C2H2-type" evidence="10">
    <location>
        <begin position="1379"/>
        <end position="1401"/>
    </location>
</feature>
<dbReference type="InterPro" id="IPR012934">
    <property type="entry name" value="Znf_AD"/>
</dbReference>
<accession>A0AAN9VMB3</accession>
<feature type="compositionally biased region" description="Polar residues" evidence="9">
    <location>
        <begin position="491"/>
        <end position="508"/>
    </location>
</feature>
<feature type="binding site" evidence="8">
    <location>
        <position position="802"/>
    </location>
    <ligand>
        <name>Zn(2+)</name>
        <dbReference type="ChEBI" id="CHEBI:29105"/>
    </ligand>
</feature>
<dbReference type="GO" id="GO:0000978">
    <property type="term" value="F:RNA polymerase II cis-regulatory region sequence-specific DNA binding"/>
    <property type="evidence" value="ECO:0007669"/>
    <property type="project" value="TreeGrafter"/>
</dbReference>
<keyword evidence="13" id="KW-1185">Reference proteome</keyword>
<dbReference type="PANTHER" id="PTHR24376">
    <property type="entry name" value="ZINC FINGER PROTEIN"/>
    <property type="match status" value="1"/>
</dbReference>
<feature type="region of interest" description="Disordered" evidence="9">
    <location>
        <begin position="221"/>
        <end position="278"/>
    </location>
</feature>
<feature type="compositionally biased region" description="Polar residues" evidence="9">
    <location>
        <begin position="884"/>
        <end position="895"/>
    </location>
</feature>
<feature type="region of interest" description="Disordered" evidence="9">
    <location>
        <begin position="1172"/>
        <end position="1204"/>
    </location>
</feature>
<dbReference type="InterPro" id="IPR036236">
    <property type="entry name" value="Znf_C2H2_sf"/>
</dbReference>
<dbReference type="Pfam" id="PF13912">
    <property type="entry name" value="zf-C2H2_6"/>
    <property type="match status" value="1"/>
</dbReference>
<feature type="domain" description="C2H2-type" evidence="10">
    <location>
        <begin position="1406"/>
        <end position="1433"/>
    </location>
</feature>
<evidence type="ECO:0000259" key="11">
    <source>
        <dbReference type="PROSITE" id="PS51915"/>
    </source>
</evidence>
<evidence type="ECO:0000256" key="1">
    <source>
        <dbReference type="ARBA" id="ARBA00004123"/>
    </source>
</evidence>
<feature type="domain" description="C2H2-type" evidence="10">
    <location>
        <begin position="1619"/>
        <end position="1646"/>
    </location>
</feature>
<feature type="compositionally biased region" description="Polar residues" evidence="9">
    <location>
        <begin position="1178"/>
        <end position="1190"/>
    </location>
</feature>
<feature type="region of interest" description="Disordered" evidence="9">
    <location>
        <begin position="539"/>
        <end position="587"/>
    </location>
</feature>
<feature type="domain" description="C2H2-type" evidence="10">
    <location>
        <begin position="1562"/>
        <end position="1590"/>
    </location>
</feature>
<dbReference type="Pfam" id="PF00096">
    <property type="entry name" value="zf-C2H2"/>
    <property type="match status" value="2"/>
</dbReference>
<evidence type="ECO:0000256" key="6">
    <source>
        <dbReference type="ARBA" id="ARBA00023242"/>
    </source>
</evidence>
<comment type="caution">
    <text evidence="12">The sequence shown here is derived from an EMBL/GenBank/DDBJ whole genome shotgun (WGS) entry which is preliminary data.</text>
</comment>
<dbReference type="Pfam" id="PF07776">
    <property type="entry name" value="zf-AD"/>
    <property type="match status" value="1"/>
</dbReference>
<evidence type="ECO:0000256" key="5">
    <source>
        <dbReference type="ARBA" id="ARBA00022833"/>
    </source>
</evidence>
<sequence>MSENVEISYPSEECYETTGVEAIAVVDSAVCSESTAPDNSSEKIDTFVADIGDKCAVESLNVTESEVHTTQRTTKQGTRTEVAPKRRQTVLWEPLLVPTEVDGKYEMVTALKRVDSDYISAPRINPRIVGAQIVKDANLSISPRMEIQNVAYPNPSSKVIGTKGSTDVEFKRGVKKEMAKKKVPDIKISEQMGKAIAEKEAAILKEIEKAMKEANVRNKTVLSDKSAKMKTPSKIVPSQNVKKKESHDAVSHSDTSENSEAEKDGKMVPSPQNKDLSAVTRVQNVSNLSKSISSSGISLATKEMHGLSKVPTVLGKVVATPSPAVKPLTKETQSTNKMLQVPRTLMISSAGGTVPKDVQAKNKIMCGPATVVSSPTSTAVITTRDTHAVNQVIALPINTNSNPQTLTEISPNTGPRILFLASPTGGLPLLTPILPTTSIPIIQTPVSAPTMTFPRGAMEIVESPRITTSRPRKEKDLSFAVPETGLQIINPESLSMKNSDISRTSSKKPGSFRKGSYDEKLAALSSHNIQLSSAVKVQQKHNKAQSPLHITKGNKNSSKESGDKSALIASKGKSVNSEVSEKQDGTVKSTAVTNITVNGKTAAKKTSIQKNDSQMSVKDQQKIDCNGENMDIDDESVSEELDQGFVDDTRNINCQKSSGKTKDVSDLEEKYREQKQRKSSKKSSQSESNDRDSQDMLEKRLEKIEQLYNEIPLSKPRLSFSEEEYSKMRDGFRDSMRTIKSITASFNDLISKSSSLSCKGLVHSSSQTETIVETHSSGLNANSVSDEKSEIVDSDLELCRLCGGFFVADSLISLFGKLSKTKDLLSMWTTILPQTTPVKEDDGLPQQVCEACIEKLTLCHSIISQFLQADKELRQVLQDEKPFSTGSEDVSSEGTSVAHPREKELSSGEIVSTAVDNLYSQQSDLETQSCTKESSNEECLKVSEEPTVEAHGQKRRHGHSEIECTNTDKSTPNSKHKRRRNKSSNENESLHATETSAPSGSSSGCIDLSRLDPEFNDGFEVEWCLDEETIRSSMVPEEDVSPGLSEDTAVSTLRVTANGASESGMNLSAGPEGCAESHSGKVELHLAVNPQKKKKVNLGTETPKHTDEVSKLFEVATSVCRSTVNNQNPVSTVHQEKSDVHPNVTQSPTLLKCSSCPLSFHSKQELMLHQVKQHEKGGTSQCSEGKQDSSAIKPKNLPQKQISSSDVKLDSESCEESVMCDQCGLPFSNDYSLCLHKSVIHGTSVNSQIIIKDSKGFEYKIVDSKESLEENATNQEIPEASLSDGKILVKCGSGMLWVNCSKYFSEEQMSVVQSSDLTEVNYVNVENNSVVLTDQNSSTVSPQSVANVQFAYMCDHCKQVFPSRAELLPHMQIHLKEKYSCSECSAKFASVKALNNHVSLHVPLDRVCDECGLILVDSKKLIQHRKEHTHNLPHVCETCGKRFPNEQTLEVHETVHYSKKGPLACSLCRKCFFFKHSLVRHRSQHASNRLQKCSLCFRVLNSSDQLRKHVALHHLMKNFVCFCKQTFPSQKELVEHRYLKHSYAEIFCARNKVEIAEPLPLYQCSICLRVLNSKQSLQKHHATSHSSTWPFFCIQCSRKYTSKYHLARHECHRKNTSSFQCKICGKAFQNKDVFKQHKVIHNNKKWRYICRHCGKSFQKSQSLVSHIMMHGGKKFVCPRCHQSCQDKEGLLKHYNTGSCQMKRKTLQ</sequence>
<dbReference type="PROSITE" id="PS00028">
    <property type="entry name" value="ZINC_FINGER_C2H2_1"/>
    <property type="match status" value="11"/>
</dbReference>
<feature type="compositionally biased region" description="Basic and acidic residues" evidence="9">
    <location>
        <begin position="242"/>
        <end position="266"/>
    </location>
</feature>
<dbReference type="EMBL" id="JAZDUA010000178">
    <property type="protein sequence ID" value="KAK7865406.1"/>
    <property type="molecule type" value="Genomic_DNA"/>
</dbReference>
<feature type="binding site" evidence="8">
    <location>
        <position position="852"/>
    </location>
    <ligand>
        <name>Zn(2+)</name>
        <dbReference type="ChEBI" id="CHEBI:29105"/>
    </ligand>
</feature>
<feature type="binding site" evidence="8">
    <location>
        <position position="799"/>
    </location>
    <ligand>
        <name>Zn(2+)</name>
        <dbReference type="ChEBI" id="CHEBI:29105"/>
    </ligand>
</feature>
<gene>
    <name evidence="12" type="ORF">R5R35_001885</name>
</gene>
<keyword evidence="2 8" id="KW-0479">Metal-binding</keyword>
<feature type="compositionally biased region" description="Polar residues" evidence="9">
    <location>
        <begin position="602"/>
        <end position="618"/>
    </location>
</feature>
<feature type="compositionally biased region" description="Polar residues" evidence="9">
    <location>
        <begin position="963"/>
        <end position="973"/>
    </location>
</feature>
<feature type="compositionally biased region" description="Polar residues" evidence="9">
    <location>
        <begin position="992"/>
        <end position="1004"/>
    </location>
</feature>
<keyword evidence="6" id="KW-0539">Nucleus</keyword>
<comment type="subcellular location">
    <subcellularLocation>
        <location evidence="1">Nucleus</location>
    </subcellularLocation>
</comment>
<feature type="region of interest" description="Disordered" evidence="9">
    <location>
        <begin position="924"/>
        <end position="1005"/>
    </location>
</feature>
<reference evidence="12 13" key="1">
    <citation type="submission" date="2024-03" db="EMBL/GenBank/DDBJ databases">
        <title>The genome assembly and annotation of the cricket Gryllus longicercus Weissman &amp; Gray.</title>
        <authorList>
            <person name="Szrajer S."/>
            <person name="Gray D."/>
            <person name="Ylla G."/>
        </authorList>
    </citation>
    <scope>NUCLEOTIDE SEQUENCE [LARGE SCALE GENOMIC DNA]</scope>
    <source>
        <strain evidence="12">DAG 2021-001</strain>
        <tissue evidence="12">Whole body minus gut</tissue>
    </source>
</reference>
<proteinExistence type="predicted"/>
<name>A0AAN9VMB3_9ORTH</name>
<dbReference type="PROSITE" id="PS51915">
    <property type="entry name" value="ZAD"/>
    <property type="match status" value="1"/>
</dbReference>
<organism evidence="12 13">
    <name type="scientific">Gryllus longicercus</name>
    <dbReference type="NCBI Taxonomy" id="2509291"/>
    <lineage>
        <taxon>Eukaryota</taxon>
        <taxon>Metazoa</taxon>
        <taxon>Ecdysozoa</taxon>
        <taxon>Arthropoda</taxon>
        <taxon>Hexapoda</taxon>
        <taxon>Insecta</taxon>
        <taxon>Pterygota</taxon>
        <taxon>Neoptera</taxon>
        <taxon>Polyneoptera</taxon>
        <taxon>Orthoptera</taxon>
        <taxon>Ensifera</taxon>
        <taxon>Gryllidea</taxon>
        <taxon>Grylloidea</taxon>
        <taxon>Gryllidae</taxon>
        <taxon>Gryllinae</taxon>
        <taxon>Gryllus</taxon>
    </lineage>
</organism>
<dbReference type="GO" id="GO:0008270">
    <property type="term" value="F:zinc ion binding"/>
    <property type="evidence" value="ECO:0007669"/>
    <property type="project" value="UniProtKB-UniRule"/>
</dbReference>
<dbReference type="SMART" id="SM00355">
    <property type="entry name" value="ZnF_C2H2"/>
    <property type="match status" value="14"/>
</dbReference>
<feature type="compositionally biased region" description="Basic and acidic residues" evidence="9">
    <location>
        <begin position="660"/>
        <end position="676"/>
    </location>
</feature>
<dbReference type="PANTHER" id="PTHR24376:SF235">
    <property type="entry name" value="C2H2-TYPE DOMAIN-CONTAINING PROTEIN"/>
    <property type="match status" value="1"/>
</dbReference>
<feature type="region of interest" description="Disordered" evidence="9">
    <location>
        <begin position="491"/>
        <end position="514"/>
    </location>
</feature>
<feature type="compositionally biased region" description="Polar residues" evidence="9">
    <location>
        <begin position="924"/>
        <end position="933"/>
    </location>
</feature>
<feature type="domain" description="C2H2-type" evidence="10">
    <location>
        <begin position="1463"/>
        <end position="1490"/>
    </location>
</feature>
<evidence type="ECO:0000256" key="9">
    <source>
        <dbReference type="SAM" id="MobiDB-lite"/>
    </source>
</evidence>
<feature type="domain" description="C2H2-type" evidence="10">
    <location>
        <begin position="1352"/>
        <end position="1379"/>
    </location>
</feature>
<dbReference type="Gene3D" id="3.30.160.60">
    <property type="entry name" value="Classic Zinc Finger"/>
    <property type="match status" value="6"/>
</dbReference>
<feature type="region of interest" description="Disordered" evidence="9">
    <location>
        <begin position="645"/>
        <end position="696"/>
    </location>
</feature>
<feature type="region of interest" description="Disordered" evidence="9">
    <location>
        <begin position="602"/>
        <end position="631"/>
    </location>
</feature>